<proteinExistence type="predicted"/>
<feature type="non-terminal residue" evidence="1">
    <location>
        <position position="1"/>
    </location>
</feature>
<evidence type="ECO:0000313" key="1">
    <source>
        <dbReference type="EMBL" id="KFM75206.1"/>
    </source>
</evidence>
<dbReference type="AlphaFoldDB" id="A0A087UCW7"/>
<evidence type="ECO:0000313" key="2">
    <source>
        <dbReference type="Proteomes" id="UP000054359"/>
    </source>
</evidence>
<dbReference type="EMBL" id="KK119261">
    <property type="protein sequence ID" value="KFM75206.1"/>
    <property type="molecule type" value="Genomic_DNA"/>
</dbReference>
<protein>
    <submittedName>
        <fullName evidence="1">Uncharacterized protein</fullName>
    </submittedName>
</protein>
<feature type="non-terminal residue" evidence="1">
    <location>
        <position position="36"/>
    </location>
</feature>
<dbReference type="Proteomes" id="UP000054359">
    <property type="component" value="Unassembled WGS sequence"/>
</dbReference>
<name>A0A087UCW7_STEMI</name>
<keyword evidence="2" id="KW-1185">Reference proteome</keyword>
<gene>
    <name evidence="1" type="ORF">X975_05336</name>
</gene>
<organism evidence="1 2">
    <name type="scientific">Stegodyphus mimosarum</name>
    <name type="common">African social velvet spider</name>
    <dbReference type="NCBI Taxonomy" id="407821"/>
    <lineage>
        <taxon>Eukaryota</taxon>
        <taxon>Metazoa</taxon>
        <taxon>Ecdysozoa</taxon>
        <taxon>Arthropoda</taxon>
        <taxon>Chelicerata</taxon>
        <taxon>Arachnida</taxon>
        <taxon>Araneae</taxon>
        <taxon>Araneomorphae</taxon>
        <taxon>Entelegynae</taxon>
        <taxon>Eresoidea</taxon>
        <taxon>Eresidae</taxon>
        <taxon>Stegodyphus</taxon>
    </lineage>
</organism>
<reference evidence="1 2" key="1">
    <citation type="submission" date="2013-11" db="EMBL/GenBank/DDBJ databases">
        <title>Genome sequencing of Stegodyphus mimosarum.</title>
        <authorList>
            <person name="Bechsgaard J."/>
        </authorList>
    </citation>
    <scope>NUCLEOTIDE SEQUENCE [LARGE SCALE GENOMIC DNA]</scope>
</reference>
<accession>A0A087UCW7</accession>
<sequence>AVEKQKIIQAVARCIHSSLVELIISVLSKDNGHLHE</sequence>